<keyword evidence="2" id="KW-1185">Reference proteome</keyword>
<sequence length="304" mass="33217">MPPAEYLRPEDLFGDLRVLLKAGLPVRLERCGSSVLALRGVRARALQPDDPGSQARALDALLREQLDRLENAELADAAPLLFGAHVSTSGATLTARRDAAAKAAGFEVHHFRKRIEPKMLELIALQLQRDSEDFTVRHAEPPGLRARQNALQLPEDVFAWEAAEHQEAIARLWAAVYGLRGELLRVARLVSMAVDQGEVVPAADAALWRHAMVLAVAEQYRAAYGSVLLHAATELGPTDIAAYAGWTPPLTEDQKRLVVHCMDLEGSHTEFVDRLRAAGGDELMTTWRLALISTVPAGSRGRPS</sequence>
<protein>
    <submittedName>
        <fullName evidence="1">Uncharacterized protein</fullName>
    </submittedName>
</protein>
<gene>
    <name evidence="1" type="ORF">J4573_29195</name>
</gene>
<evidence type="ECO:0000313" key="2">
    <source>
        <dbReference type="Proteomes" id="UP000669179"/>
    </source>
</evidence>
<dbReference type="EMBL" id="JAGEOJ010000012">
    <property type="protein sequence ID" value="MBO2451201.1"/>
    <property type="molecule type" value="Genomic_DNA"/>
</dbReference>
<proteinExistence type="predicted"/>
<dbReference type="Proteomes" id="UP000669179">
    <property type="component" value="Unassembled WGS sequence"/>
</dbReference>
<comment type="caution">
    <text evidence="1">The sequence shown here is derived from an EMBL/GenBank/DDBJ whole genome shotgun (WGS) entry which is preliminary data.</text>
</comment>
<organism evidence="1 2">
    <name type="scientific">Actinomadura barringtoniae</name>
    <dbReference type="NCBI Taxonomy" id="1427535"/>
    <lineage>
        <taxon>Bacteria</taxon>
        <taxon>Bacillati</taxon>
        <taxon>Actinomycetota</taxon>
        <taxon>Actinomycetes</taxon>
        <taxon>Streptosporangiales</taxon>
        <taxon>Thermomonosporaceae</taxon>
        <taxon>Actinomadura</taxon>
    </lineage>
</organism>
<dbReference type="AlphaFoldDB" id="A0A939PMC6"/>
<name>A0A939PMC6_9ACTN</name>
<reference evidence="1" key="1">
    <citation type="submission" date="2021-03" db="EMBL/GenBank/DDBJ databases">
        <authorList>
            <person name="Kanchanasin P."/>
            <person name="Saeng-In P."/>
            <person name="Phongsopitanun W."/>
            <person name="Yuki M."/>
            <person name="Kudo T."/>
            <person name="Ohkuma M."/>
            <person name="Tanasupawat S."/>
        </authorList>
    </citation>
    <scope>NUCLEOTIDE SEQUENCE</scope>
    <source>
        <strain evidence="1">GKU 128</strain>
    </source>
</reference>
<dbReference type="RefSeq" id="WP_208259088.1">
    <property type="nucleotide sequence ID" value="NZ_JAGEOJ010000012.1"/>
</dbReference>
<accession>A0A939PMC6</accession>
<evidence type="ECO:0000313" key="1">
    <source>
        <dbReference type="EMBL" id="MBO2451201.1"/>
    </source>
</evidence>